<name>F4RBT7_MELLP</name>
<keyword evidence="2" id="KW-1185">Reference proteome</keyword>
<dbReference type="HOGENOM" id="CLU_1835577_0_0_1"/>
<dbReference type="VEuPathDB" id="FungiDB:MELLADRAFT_103582"/>
<proteinExistence type="predicted"/>
<gene>
    <name evidence="1" type="ORF">MELLADRAFT_103582</name>
</gene>
<dbReference type="InParanoid" id="F4RBT7"/>
<dbReference type="KEGG" id="mlr:MELLADRAFT_103582"/>
<sequence length="140" mass="15174">MALTGGLVMSRPLQKCSLGLQRSPSNQAPSFKNQEITMKTRASSAPFNTRQASTDEASLITSPQGTVISKNELPSLKLVQDGVPTDVVDIEDSQLIKKHTAYLDWQNLVDPGDFCLETGPNCRSARLKASNEAKGNKDRA</sequence>
<evidence type="ECO:0000313" key="1">
    <source>
        <dbReference type="EMBL" id="EGG10282.1"/>
    </source>
</evidence>
<evidence type="ECO:0000313" key="2">
    <source>
        <dbReference type="Proteomes" id="UP000001072"/>
    </source>
</evidence>
<dbReference type="EMBL" id="GL883095">
    <property type="protein sequence ID" value="EGG10282.1"/>
    <property type="molecule type" value="Genomic_DNA"/>
</dbReference>
<reference evidence="2" key="1">
    <citation type="journal article" date="2011" name="Proc. Natl. Acad. Sci. U.S.A.">
        <title>Obligate biotrophy features unraveled by the genomic analysis of rust fungi.</title>
        <authorList>
            <person name="Duplessis S."/>
            <person name="Cuomo C.A."/>
            <person name="Lin Y.-C."/>
            <person name="Aerts A."/>
            <person name="Tisserant E."/>
            <person name="Veneault-Fourrey C."/>
            <person name="Joly D.L."/>
            <person name="Hacquard S."/>
            <person name="Amselem J."/>
            <person name="Cantarel B.L."/>
            <person name="Chiu R."/>
            <person name="Coutinho P.M."/>
            <person name="Feau N."/>
            <person name="Field M."/>
            <person name="Frey P."/>
            <person name="Gelhaye E."/>
            <person name="Goldberg J."/>
            <person name="Grabherr M.G."/>
            <person name="Kodira C.D."/>
            <person name="Kohler A."/>
            <person name="Kuees U."/>
            <person name="Lindquist E.A."/>
            <person name="Lucas S.M."/>
            <person name="Mago R."/>
            <person name="Mauceli E."/>
            <person name="Morin E."/>
            <person name="Murat C."/>
            <person name="Pangilinan J.L."/>
            <person name="Park R."/>
            <person name="Pearson M."/>
            <person name="Quesneville H."/>
            <person name="Rouhier N."/>
            <person name="Sakthikumar S."/>
            <person name="Salamov A.A."/>
            <person name="Schmutz J."/>
            <person name="Selles B."/>
            <person name="Shapiro H."/>
            <person name="Tanguay P."/>
            <person name="Tuskan G.A."/>
            <person name="Henrissat B."/>
            <person name="Van de Peer Y."/>
            <person name="Rouze P."/>
            <person name="Ellis J.G."/>
            <person name="Dodds P.N."/>
            <person name="Schein J.E."/>
            <person name="Zhong S."/>
            <person name="Hamelin R.C."/>
            <person name="Grigoriev I.V."/>
            <person name="Szabo L.J."/>
            <person name="Martin F."/>
        </authorList>
    </citation>
    <scope>NUCLEOTIDE SEQUENCE [LARGE SCALE GENOMIC DNA]</scope>
    <source>
        <strain evidence="2">98AG31 / pathotype 3-4-7</strain>
    </source>
</reference>
<dbReference type="GeneID" id="18922013"/>
<organism evidence="2">
    <name type="scientific">Melampsora larici-populina (strain 98AG31 / pathotype 3-4-7)</name>
    <name type="common">Poplar leaf rust fungus</name>
    <dbReference type="NCBI Taxonomy" id="747676"/>
    <lineage>
        <taxon>Eukaryota</taxon>
        <taxon>Fungi</taxon>
        <taxon>Dikarya</taxon>
        <taxon>Basidiomycota</taxon>
        <taxon>Pucciniomycotina</taxon>
        <taxon>Pucciniomycetes</taxon>
        <taxon>Pucciniales</taxon>
        <taxon>Melampsoraceae</taxon>
        <taxon>Melampsora</taxon>
    </lineage>
</organism>
<protein>
    <submittedName>
        <fullName evidence="1">Uncharacterized protein</fullName>
    </submittedName>
</protein>
<accession>F4RBT7</accession>
<dbReference type="RefSeq" id="XP_007406583.1">
    <property type="nucleotide sequence ID" value="XM_007406521.1"/>
</dbReference>
<dbReference type="AlphaFoldDB" id="F4RBT7"/>
<dbReference type="OrthoDB" id="10434835at2759"/>
<dbReference type="Proteomes" id="UP000001072">
    <property type="component" value="Unassembled WGS sequence"/>
</dbReference>